<sequence length="52" mass="5634">MIPLPLGRTGRFAVPARGQPLRPKPAGSVEGPSFDRSREPLLPPELRAAFLL</sequence>
<accession>A0A150M9I0</accession>
<dbReference type="STRING" id="301148.B4135_0522"/>
<dbReference type="Proteomes" id="UP000075683">
    <property type="component" value="Unassembled WGS sequence"/>
</dbReference>
<name>A0A150M9I0_9BACI</name>
<evidence type="ECO:0000313" key="2">
    <source>
        <dbReference type="EMBL" id="KYD21187.1"/>
    </source>
</evidence>
<proteinExistence type="predicted"/>
<organism evidence="2 3">
    <name type="scientific">Caldibacillus debilis</name>
    <dbReference type="NCBI Taxonomy" id="301148"/>
    <lineage>
        <taxon>Bacteria</taxon>
        <taxon>Bacillati</taxon>
        <taxon>Bacillota</taxon>
        <taxon>Bacilli</taxon>
        <taxon>Bacillales</taxon>
        <taxon>Bacillaceae</taxon>
        <taxon>Caldibacillus</taxon>
    </lineage>
</organism>
<reference evidence="2 3" key="1">
    <citation type="submission" date="2016-01" db="EMBL/GenBank/DDBJ databases">
        <title>Draft Genome Sequences of Seven Thermophilic Sporeformers Isolated from Foods.</title>
        <authorList>
            <person name="Berendsen E.M."/>
            <person name="Wells-Bennik M.H."/>
            <person name="Krawcyk A.O."/>
            <person name="De Jong A."/>
            <person name="Holsappel S."/>
            <person name="Eijlander R.T."/>
            <person name="Kuipers O.P."/>
        </authorList>
    </citation>
    <scope>NUCLEOTIDE SEQUENCE [LARGE SCALE GENOMIC DNA]</scope>
    <source>
        <strain evidence="2 3">B4135</strain>
    </source>
</reference>
<dbReference type="AlphaFoldDB" id="A0A150M9I0"/>
<evidence type="ECO:0000256" key="1">
    <source>
        <dbReference type="SAM" id="MobiDB-lite"/>
    </source>
</evidence>
<dbReference type="EMBL" id="LQYT01000021">
    <property type="protein sequence ID" value="KYD21187.1"/>
    <property type="molecule type" value="Genomic_DNA"/>
</dbReference>
<gene>
    <name evidence="2" type="ORF">B4135_0522</name>
</gene>
<feature type="region of interest" description="Disordered" evidence="1">
    <location>
        <begin position="1"/>
        <end position="40"/>
    </location>
</feature>
<comment type="caution">
    <text evidence="2">The sequence shown here is derived from an EMBL/GenBank/DDBJ whole genome shotgun (WGS) entry which is preliminary data.</text>
</comment>
<protein>
    <submittedName>
        <fullName evidence="2">Uncharacterized protein</fullName>
    </submittedName>
</protein>
<evidence type="ECO:0000313" key="3">
    <source>
        <dbReference type="Proteomes" id="UP000075683"/>
    </source>
</evidence>